<evidence type="ECO:0000256" key="5">
    <source>
        <dbReference type="ARBA" id="ARBA00023054"/>
    </source>
</evidence>
<dbReference type="GO" id="GO:0051787">
    <property type="term" value="F:misfolded protein binding"/>
    <property type="evidence" value="ECO:0007669"/>
    <property type="project" value="TreeGrafter"/>
</dbReference>
<evidence type="ECO:0000256" key="10">
    <source>
        <dbReference type="SAM" id="SignalP"/>
    </source>
</evidence>
<dbReference type="GO" id="GO:0005615">
    <property type="term" value="C:extracellular space"/>
    <property type="evidence" value="ECO:0007669"/>
    <property type="project" value="TreeGrafter"/>
</dbReference>
<keyword evidence="3" id="KW-0964">Secreted</keyword>
<feature type="signal peptide" evidence="10">
    <location>
        <begin position="1"/>
        <end position="25"/>
    </location>
</feature>
<evidence type="ECO:0000256" key="3">
    <source>
        <dbReference type="ARBA" id="ARBA00022525"/>
    </source>
</evidence>
<dbReference type="SMART" id="SM00030">
    <property type="entry name" value="CLb"/>
    <property type="match status" value="1"/>
</dbReference>
<keyword evidence="4 10" id="KW-0732">Signal</keyword>
<keyword evidence="5 9" id="KW-0175">Coiled coil</keyword>
<organism evidence="13 14">
    <name type="scientific">Mola mola</name>
    <name type="common">Ocean sunfish</name>
    <name type="synonym">Tetraodon mola</name>
    <dbReference type="NCBI Taxonomy" id="94237"/>
    <lineage>
        <taxon>Eukaryota</taxon>
        <taxon>Metazoa</taxon>
        <taxon>Chordata</taxon>
        <taxon>Craniata</taxon>
        <taxon>Vertebrata</taxon>
        <taxon>Euteleostomi</taxon>
        <taxon>Actinopterygii</taxon>
        <taxon>Neopterygii</taxon>
        <taxon>Teleostei</taxon>
        <taxon>Neoteleostei</taxon>
        <taxon>Acanthomorphata</taxon>
        <taxon>Eupercaria</taxon>
        <taxon>Tetraodontiformes</taxon>
        <taxon>Molidae</taxon>
        <taxon>Mola</taxon>
    </lineage>
</organism>
<dbReference type="Ensembl" id="ENSMMOT00000012647.1">
    <property type="protein sequence ID" value="ENSMMOP00000012442.1"/>
    <property type="gene ID" value="ENSMMOG00000009562.1"/>
</dbReference>
<sequence>AVRTRVCVCVCVCVLCSLIPPLAELSEKCEKLVDEEVRRALYGVKQMKEVMWKNEQKHEHLMKSLKHSSDKKKVREVTEKLEEAEERCRDSLQSEWEECRPCLEDVCKTFYTSTCRRGFATFTTKNLFRRVSRRFGPHEPLTDPGDILVNQGPDDADKEVARIEDSFNHLIGKVGTLVARSVALVSRMSTKIDIALQKSFLNDTDTLTEETTSDPYSPSHVSGFLQGVGLEEVLDSFFDFGKSVLDEFGAVVTQVFDDISEAVQEEKMRARESFPHFLQNRKLCRDLRKQTSECWQLQNQCEACQGALLTECPNVRELHVELDEVSQLLDVSKDQYDEILSIVQRHTDETVDWLSNMAAEFGWVGQVVSNSSNSGSIFRIEDEEGKSAGPGDIPVEVNILNSPPLILSVPGELELQDPAFIQYVTQEALNSYKEMAR</sequence>
<name>A0A3Q3WJJ0_MOLML</name>
<evidence type="ECO:0000259" key="12">
    <source>
        <dbReference type="SMART" id="SM00035"/>
    </source>
</evidence>
<evidence type="ECO:0000256" key="4">
    <source>
        <dbReference type="ARBA" id="ARBA00022729"/>
    </source>
</evidence>
<dbReference type="Proteomes" id="UP000261620">
    <property type="component" value="Unplaced"/>
</dbReference>
<dbReference type="PANTHER" id="PTHR10970">
    <property type="entry name" value="CLUSTERIN"/>
    <property type="match status" value="1"/>
</dbReference>
<comment type="similarity">
    <text evidence="2 8">Belongs to the clusterin family.</text>
</comment>
<keyword evidence="7" id="KW-0325">Glycoprotein</keyword>
<accession>A0A3Q3WJJ0</accession>
<evidence type="ECO:0000256" key="6">
    <source>
        <dbReference type="ARBA" id="ARBA00023157"/>
    </source>
</evidence>
<protein>
    <recommendedName>
        <fullName evidence="8">Clusterin</fullName>
    </recommendedName>
</protein>
<reference evidence="13" key="1">
    <citation type="submission" date="2025-08" db="UniProtKB">
        <authorList>
            <consortium name="Ensembl"/>
        </authorList>
    </citation>
    <scope>IDENTIFICATION</scope>
</reference>
<reference evidence="13" key="2">
    <citation type="submission" date="2025-09" db="UniProtKB">
        <authorList>
            <consortium name="Ensembl"/>
        </authorList>
    </citation>
    <scope>IDENTIFICATION</scope>
</reference>
<dbReference type="InterPro" id="IPR000753">
    <property type="entry name" value="Clusterin-like"/>
</dbReference>
<feature type="coiled-coil region" evidence="9">
    <location>
        <begin position="67"/>
        <end position="94"/>
    </location>
</feature>
<dbReference type="AlphaFoldDB" id="A0A3Q3WJJ0"/>
<dbReference type="OMA" id="YLSEDCP"/>
<keyword evidence="14" id="KW-1185">Reference proteome</keyword>
<dbReference type="Pfam" id="PF01093">
    <property type="entry name" value="Clusterin"/>
    <property type="match status" value="1"/>
</dbReference>
<evidence type="ECO:0000256" key="8">
    <source>
        <dbReference type="RuleBase" id="RU000629"/>
    </source>
</evidence>
<dbReference type="InterPro" id="IPR016015">
    <property type="entry name" value="Clusterin_C"/>
</dbReference>
<feature type="domain" description="Clusterin N-terminal" evidence="11">
    <location>
        <begin position="17"/>
        <end position="223"/>
    </location>
</feature>
<keyword evidence="6" id="KW-1015">Disulfide bond</keyword>
<evidence type="ECO:0000256" key="1">
    <source>
        <dbReference type="ARBA" id="ARBA00004613"/>
    </source>
</evidence>
<evidence type="ECO:0000256" key="7">
    <source>
        <dbReference type="ARBA" id="ARBA00023180"/>
    </source>
</evidence>
<feature type="chain" id="PRO_5018635699" description="Clusterin" evidence="10">
    <location>
        <begin position="26"/>
        <end position="437"/>
    </location>
</feature>
<dbReference type="InterPro" id="IPR016014">
    <property type="entry name" value="Clusterin_N"/>
</dbReference>
<feature type="domain" description="Clusterin C-terminal" evidence="12">
    <location>
        <begin position="236"/>
        <end position="433"/>
    </location>
</feature>
<evidence type="ECO:0000256" key="9">
    <source>
        <dbReference type="SAM" id="Coils"/>
    </source>
</evidence>
<evidence type="ECO:0000259" key="11">
    <source>
        <dbReference type="SMART" id="SM00030"/>
    </source>
</evidence>
<comment type="subcellular location">
    <subcellularLocation>
        <location evidence="1">Secreted</location>
    </subcellularLocation>
</comment>
<dbReference type="GO" id="GO:0005634">
    <property type="term" value="C:nucleus"/>
    <property type="evidence" value="ECO:0007669"/>
    <property type="project" value="TreeGrafter"/>
</dbReference>
<evidence type="ECO:0000313" key="14">
    <source>
        <dbReference type="Proteomes" id="UP000261620"/>
    </source>
</evidence>
<evidence type="ECO:0000313" key="13">
    <source>
        <dbReference type="Ensembl" id="ENSMMOP00000012442.1"/>
    </source>
</evidence>
<dbReference type="SMART" id="SM00035">
    <property type="entry name" value="CLa"/>
    <property type="match status" value="1"/>
</dbReference>
<dbReference type="PANTHER" id="PTHR10970:SF2">
    <property type="entry name" value="CLUSTERIN-LIKE PROTEIN 1"/>
    <property type="match status" value="1"/>
</dbReference>
<evidence type="ECO:0000256" key="2">
    <source>
        <dbReference type="ARBA" id="ARBA00010069"/>
    </source>
</evidence>
<proteinExistence type="inferred from homology"/>